<dbReference type="HOGENOM" id="CLU_106356_0_0_1"/>
<sequence length="159" mass="17467">MPDRSQSQYAAASRVPLIKSPSLRVPRPVELPPDIHPLPDSVTPYFVYPYTLEPHILTLESSRRSTQAAHASRREAYLRAREEEKERRKRDKLRKIAPGFEPTGAVLVPVHLGGNNGDQATGSAQGTESGSLVPERERDVMDDLVDQLAALESKSSGGS</sequence>
<keyword evidence="3" id="KW-1185">Reference proteome</keyword>
<evidence type="ECO:0000256" key="1">
    <source>
        <dbReference type="SAM" id="MobiDB-lite"/>
    </source>
</evidence>
<protein>
    <submittedName>
        <fullName evidence="2">Uncharacterized protein</fullName>
    </submittedName>
</protein>
<proteinExistence type="predicted"/>
<dbReference type="InParanoid" id="A0A0C3G1N1"/>
<accession>A0A0C3G1N1</accession>
<feature type="compositionally biased region" description="Polar residues" evidence="1">
    <location>
        <begin position="117"/>
        <end position="130"/>
    </location>
</feature>
<dbReference type="Proteomes" id="UP000054166">
    <property type="component" value="Unassembled WGS sequence"/>
</dbReference>
<name>A0A0C3G1N1_PILCF</name>
<feature type="region of interest" description="Disordered" evidence="1">
    <location>
        <begin position="63"/>
        <end position="137"/>
    </location>
</feature>
<organism evidence="2 3">
    <name type="scientific">Piloderma croceum (strain F 1598)</name>
    <dbReference type="NCBI Taxonomy" id="765440"/>
    <lineage>
        <taxon>Eukaryota</taxon>
        <taxon>Fungi</taxon>
        <taxon>Dikarya</taxon>
        <taxon>Basidiomycota</taxon>
        <taxon>Agaricomycotina</taxon>
        <taxon>Agaricomycetes</taxon>
        <taxon>Agaricomycetidae</taxon>
        <taxon>Atheliales</taxon>
        <taxon>Atheliaceae</taxon>
        <taxon>Piloderma</taxon>
    </lineage>
</organism>
<evidence type="ECO:0000313" key="2">
    <source>
        <dbReference type="EMBL" id="KIM85739.1"/>
    </source>
</evidence>
<evidence type="ECO:0000313" key="3">
    <source>
        <dbReference type="Proteomes" id="UP000054166"/>
    </source>
</evidence>
<reference evidence="2 3" key="1">
    <citation type="submission" date="2014-04" db="EMBL/GenBank/DDBJ databases">
        <authorList>
            <consortium name="DOE Joint Genome Institute"/>
            <person name="Kuo A."/>
            <person name="Tarkka M."/>
            <person name="Buscot F."/>
            <person name="Kohler A."/>
            <person name="Nagy L.G."/>
            <person name="Floudas D."/>
            <person name="Copeland A."/>
            <person name="Barry K.W."/>
            <person name="Cichocki N."/>
            <person name="Veneault-Fourrey C."/>
            <person name="LaButti K."/>
            <person name="Lindquist E.A."/>
            <person name="Lipzen A."/>
            <person name="Lundell T."/>
            <person name="Morin E."/>
            <person name="Murat C."/>
            <person name="Sun H."/>
            <person name="Tunlid A."/>
            <person name="Henrissat B."/>
            <person name="Grigoriev I.V."/>
            <person name="Hibbett D.S."/>
            <person name="Martin F."/>
            <person name="Nordberg H.P."/>
            <person name="Cantor M.N."/>
            <person name="Hua S.X."/>
        </authorList>
    </citation>
    <scope>NUCLEOTIDE SEQUENCE [LARGE SCALE GENOMIC DNA]</scope>
    <source>
        <strain evidence="2 3">F 1598</strain>
    </source>
</reference>
<dbReference type="EMBL" id="KN832984">
    <property type="protein sequence ID" value="KIM85739.1"/>
    <property type="molecule type" value="Genomic_DNA"/>
</dbReference>
<dbReference type="OrthoDB" id="2506317at2759"/>
<reference evidence="3" key="2">
    <citation type="submission" date="2015-01" db="EMBL/GenBank/DDBJ databases">
        <title>Evolutionary Origins and Diversification of the Mycorrhizal Mutualists.</title>
        <authorList>
            <consortium name="DOE Joint Genome Institute"/>
            <consortium name="Mycorrhizal Genomics Consortium"/>
            <person name="Kohler A."/>
            <person name="Kuo A."/>
            <person name="Nagy L.G."/>
            <person name="Floudas D."/>
            <person name="Copeland A."/>
            <person name="Barry K.W."/>
            <person name="Cichocki N."/>
            <person name="Veneault-Fourrey C."/>
            <person name="LaButti K."/>
            <person name="Lindquist E.A."/>
            <person name="Lipzen A."/>
            <person name="Lundell T."/>
            <person name="Morin E."/>
            <person name="Murat C."/>
            <person name="Riley R."/>
            <person name="Ohm R."/>
            <person name="Sun H."/>
            <person name="Tunlid A."/>
            <person name="Henrissat B."/>
            <person name="Grigoriev I.V."/>
            <person name="Hibbett D.S."/>
            <person name="Martin F."/>
        </authorList>
    </citation>
    <scope>NUCLEOTIDE SEQUENCE [LARGE SCALE GENOMIC DNA]</scope>
    <source>
        <strain evidence="3">F 1598</strain>
    </source>
</reference>
<gene>
    <name evidence="2" type="ORF">PILCRDRAFT_343143</name>
</gene>
<feature type="compositionally biased region" description="Basic and acidic residues" evidence="1">
    <location>
        <begin position="72"/>
        <end position="86"/>
    </location>
</feature>
<dbReference type="AlphaFoldDB" id="A0A0C3G1N1"/>